<keyword evidence="2" id="KW-1133">Transmembrane helix</keyword>
<accession>A0ABQ4MCE4</accession>
<sequence>MFRMRRKTKHLIYAGLAGVIATGLIFGGFMFVKTSKMTEARIEMQGRLEAEIRILQEEAGRSKVQGWAPARELPAGHVISMEDLVSVELPEGSVPSDWLKTREQIAGKTVKLSLKPNTLLTGTLLYEEEPTPSDLRFREMGFIQLPGALSEQDVIDVRIQFPTGQDYILLAKKKVNSLASGTVTMTLNESEILSLSSAIVDAYLHKASIYALLYVEPSLQAKAIPTYPANEAVLKLIKQDPNIVGRAEHALSNSARTGLEADLGGVSAQSAAEYAGYQATQASPPPSSRADSPTGGQEQFVMGPAE</sequence>
<evidence type="ECO:0000256" key="1">
    <source>
        <dbReference type="SAM" id="MobiDB-lite"/>
    </source>
</evidence>
<dbReference type="CDD" id="cd11614">
    <property type="entry name" value="SAF_CpaB_FlgA_like"/>
    <property type="match status" value="1"/>
</dbReference>
<dbReference type="RefSeq" id="WP_211020641.1">
    <property type="nucleotide sequence ID" value="NZ_BOSL01000007.1"/>
</dbReference>
<feature type="domain" description="SAF" evidence="3">
    <location>
        <begin position="64"/>
        <end position="126"/>
    </location>
</feature>
<dbReference type="Proteomes" id="UP000679992">
    <property type="component" value="Unassembled WGS sequence"/>
</dbReference>
<dbReference type="SMART" id="SM00858">
    <property type="entry name" value="SAF"/>
    <property type="match status" value="1"/>
</dbReference>
<dbReference type="InterPro" id="IPR013974">
    <property type="entry name" value="SAF"/>
</dbReference>
<organism evidence="4 5">
    <name type="scientific">Paenibacillus vini</name>
    <dbReference type="NCBI Taxonomy" id="1476024"/>
    <lineage>
        <taxon>Bacteria</taxon>
        <taxon>Bacillati</taxon>
        <taxon>Bacillota</taxon>
        <taxon>Bacilli</taxon>
        <taxon>Bacillales</taxon>
        <taxon>Paenibacillaceae</taxon>
        <taxon>Paenibacillus</taxon>
    </lineage>
</organism>
<feature type="transmembrane region" description="Helical" evidence="2">
    <location>
        <begin position="12"/>
        <end position="32"/>
    </location>
</feature>
<dbReference type="Pfam" id="PF08666">
    <property type="entry name" value="SAF"/>
    <property type="match status" value="1"/>
</dbReference>
<evidence type="ECO:0000259" key="3">
    <source>
        <dbReference type="SMART" id="SM00858"/>
    </source>
</evidence>
<reference evidence="4 5" key="1">
    <citation type="submission" date="2021-03" db="EMBL/GenBank/DDBJ databases">
        <title>Antimicrobial resistance genes in bacteria isolated from Japanese honey, and their potential for conferring macrolide and lincosamide resistance in the American foulbrood pathogen Paenibacillus larvae.</title>
        <authorList>
            <person name="Okamoto M."/>
            <person name="Kumagai M."/>
            <person name="Kanamori H."/>
            <person name="Takamatsu D."/>
        </authorList>
    </citation>
    <scope>NUCLEOTIDE SEQUENCE [LARGE SCALE GENOMIC DNA]</scope>
    <source>
        <strain evidence="4 5">J42TS3</strain>
    </source>
</reference>
<comment type="caution">
    <text evidence="4">The sequence shown here is derived from an EMBL/GenBank/DDBJ whole genome shotgun (WGS) entry which is preliminary data.</text>
</comment>
<proteinExistence type="predicted"/>
<name>A0ABQ4MCE4_9BACL</name>
<evidence type="ECO:0000256" key="2">
    <source>
        <dbReference type="SAM" id="Phobius"/>
    </source>
</evidence>
<dbReference type="EMBL" id="BOSL01000007">
    <property type="protein sequence ID" value="GIP53658.1"/>
    <property type="molecule type" value="Genomic_DNA"/>
</dbReference>
<feature type="region of interest" description="Disordered" evidence="1">
    <location>
        <begin position="275"/>
        <end position="306"/>
    </location>
</feature>
<gene>
    <name evidence="4" type="ORF">J42TS3_26930</name>
</gene>
<keyword evidence="2" id="KW-0812">Transmembrane</keyword>
<keyword evidence="5" id="KW-1185">Reference proteome</keyword>
<evidence type="ECO:0000313" key="4">
    <source>
        <dbReference type="EMBL" id="GIP53658.1"/>
    </source>
</evidence>
<keyword evidence="2" id="KW-0472">Membrane</keyword>
<protein>
    <recommendedName>
        <fullName evidence="3">SAF domain-containing protein</fullName>
    </recommendedName>
</protein>
<evidence type="ECO:0000313" key="5">
    <source>
        <dbReference type="Proteomes" id="UP000679992"/>
    </source>
</evidence>